<comment type="caution">
    <text evidence="2">The sequence shown here is derived from an EMBL/GenBank/DDBJ whole genome shotgun (WGS) entry which is preliminary data.</text>
</comment>
<proteinExistence type="predicted"/>
<evidence type="ECO:0000256" key="1">
    <source>
        <dbReference type="SAM" id="Phobius"/>
    </source>
</evidence>
<keyword evidence="1" id="KW-1133">Transmembrane helix</keyword>
<keyword evidence="1" id="KW-0472">Membrane</keyword>
<dbReference type="EMBL" id="AZFZ01000047">
    <property type="protein sequence ID" value="KRM41933.1"/>
    <property type="molecule type" value="Genomic_DNA"/>
</dbReference>
<name>A0A0R1YI53_9LACO</name>
<evidence type="ECO:0000313" key="3">
    <source>
        <dbReference type="Proteomes" id="UP000051010"/>
    </source>
</evidence>
<dbReference type="RefSeq" id="WP_054735915.1">
    <property type="nucleotide sequence ID" value="NZ_AZFZ01000047.1"/>
</dbReference>
<dbReference type="AlphaFoldDB" id="A0A0R1YI53"/>
<feature type="transmembrane region" description="Helical" evidence="1">
    <location>
        <begin position="12"/>
        <end position="31"/>
    </location>
</feature>
<feature type="transmembrane region" description="Helical" evidence="1">
    <location>
        <begin position="43"/>
        <end position="62"/>
    </location>
</feature>
<gene>
    <name evidence="2" type="ORF">FD47_GL002025</name>
</gene>
<protein>
    <submittedName>
        <fullName evidence="2">Uncharacterized protein</fullName>
    </submittedName>
</protein>
<evidence type="ECO:0000313" key="2">
    <source>
        <dbReference type="EMBL" id="KRM41933.1"/>
    </source>
</evidence>
<feature type="transmembrane region" description="Helical" evidence="1">
    <location>
        <begin position="93"/>
        <end position="116"/>
    </location>
</feature>
<feature type="transmembrane region" description="Helical" evidence="1">
    <location>
        <begin position="122"/>
        <end position="149"/>
    </location>
</feature>
<sequence>MKKVIIEQIGNIIMIALATCMMVYMIAHSYWHPNGESSFQFGIYGILFLAWLVVFGIARVVLAHTDPSFNSKKGELSVADEREKVISQHALRWTYYTIFTLLLIGFMTIPILSIYLNTQPVLFSQITVIAIGSILMVGFATYLSGWLYFDVTES</sequence>
<dbReference type="PATRIC" id="fig|1423786.4.peg.2129"/>
<keyword evidence="1" id="KW-0812">Transmembrane</keyword>
<reference evidence="2 3" key="1">
    <citation type="journal article" date="2015" name="Genome Announc.">
        <title>Expanding the biotechnology potential of lactobacilli through comparative genomics of 213 strains and associated genera.</title>
        <authorList>
            <person name="Sun Z."/>
            <person name="Harris H.M."/>
            <person name="McCann A."/>
            <person name="Guo C."/>
            <person name="Argimon S."/>
            <person name="Zhang W."/>
            <person name="Yang X."/>
            <person name="Jeffery I.B."/>
            <person name="Cooney J.C."/>
            <person name="Kagawa T.F."/>
            <person name="Liu W."/>
            <person name="Song Y."/>
            <person name="Salvetti E."/>
            <person name="Wrobel A."/>
            <person name="Rasinkangas P."/>
            <person name="Parkhill J."/>
            <person name="Rea M.C."/>
            <person name="O'Sullivan O."/>
            <person name="Ritari J."/>
            <person name="Douillard F.P."/>
            <person name="Paul Ross R."/>
            <person name="Yang R."/>
            <person name="Briner A.E."/>
            <person name="Felis G.E."/>
            <person name="de Vos W.M."/>
            <person name="Barrangou R."/>
            <person name="Klaenhammer T.R."/>
            <person name="Caufield P.W."/>
            <person name="Cui Y."/>
            <person name="Zhang H."/>
            <person name="O'Toole P.W."/>
        </authorList>
    </citation>
    <scope>NUCLEOTIDE SEQUENCE [LARGE SCALE GENOMIC DNA]</scope>
    <source>
        <strain evidence="2 3">DSM 18390</strain>
    </source>
</reference>
<accession>A0A0R1YI53</accession>
<organism evidence="2 3">
    <name type="scientific">Lentilactobacillus parafarraginis DSM 18390 = JCM 14109</name>
    <dbReference type="NCBI Taxonomy" id="1423786"/>
    <lineage>
        <taxon>Bacteria</taxon>
        <taxon>Bacillati</taxon>
        <taxon>Bacillota</taxon>
        <taxon>Bacilli</taxon>
        <taxon>Lactobacillales</taxon>
        <taxon>Lactobacillaceae</taxon>
        <taxon>Lentilactobacillus</taxon>
    </lineage>
</organism>
<dbReference type="Proteomes" id="UP000051010">
    <property type="component" value="Unassembled WGS sequence"/>
</dbReference>